<evidence type="ECO:0000313" key="1">
    <source>
        <dbReference type="EMBL" id="SVE64516.1"/>
    </source>
</evidence>
<protein>
    <submittedName>
        <fullName evidence="1">Uncharacterized protein</fullName>
    </submittedName>
</protein>
<proteinExistence type="predicted"/>
<name>A0A383F5Z6_9ZZZZ</name>
<organism evidence="1">
    <name type="scientific">marine metagenome</name>
    <dbReference type="NCBI Taxonomy" id="408172"/>
    <lineage>
        <taxon>unclassified sequences</taxon>
        <taxon>metagenomes</taxon>
        <taxon>ecological metagenomes</taxon>
    </lineage>
</organism>
<dbReference type="AlphaFoldDB" id="A0A383F5Z6"/>
<reference evidence="1" key="1">
    <citation type="submission" date="2018-05" db="EMBL/GenBank/DDBJ databases">
        <authorList>
            <person name="Lanie J.A."/>
            <person name="Ng W.-L."/>
            <person name="Kazmierczak K.M."/>
            <person name="Andrzejewski T.M."/>
            <person name="Davidsen T.M."/>
            <person name="Wayne K.J."/>
            <person name="Tettelin H."/>
            <person name="Glass J.I."/>
            <person name="Rusch D."/>
            <person name="Podicherti R."/>
            <person name="Tsui H.-C.T."/>
            <person name="Winkler M.E."/>
        </authorList>
    </citation>
    <scope>NUCLEOTIDE SEQUENCE</scope>
</reference>
<dbReference type="EMBL" id="UINC01231814">
    <property type="protein sequence ID" value="SVE64516.1"/>
    <property type="molecule type" value="Genomic_DNA"/>
</dbReference>
<gene>
    <name evidence="1" type="ORF">METZ01_LOCUS517370</name>
</gene>
<accession>A0A383F5Z6</accession>
<sequence length="24" mass="2319">MLIAGAGRSDITPPVGIAHAGWGA</sequence>
<feature type="non-terminal residue" evidence="1">
    <location>
        <position position="24"/>
    </location>
</feature>